<dbReference type="NCBIfam" id="TIGR02122">
    <property type="entry name" value="TRAP_TAXI"/>
    <property type="match status" value="1"/>
</dbReference>
<gene>
    <name evidence="1" type="ORF">OU415_15710</name>
</gene>
<dbReference type="EMBL" id="JAQGLA010000021">
    <property type="protein sequence ID" value="MDA3626891.1"/>
    <property type="molecule type" value="Genomic_DNA"/>
</dbReference>
<dbReference type="PROSITE" id="PS51318">
    <property type="entry name" value="TAT"/>
    <property type="match status" value="1"/>
</dbReference>
<dbReference type="Proteomes" id="UP001210380">
    <property type="component" value="Unassembled WGS sequence"/>
</dbReference>
<dbReference type="Gene3D" id="3.40.190.10">
    <property type="entry name" value="Periplasmic binding protein-like II"/>
    <property type="match status" value="2"/>
</dbReference>
<evidence type="ECO:0000313" key="1">
    <source>
        <dbReference type="EMBL" id="MDA3626891.1"/>
    </source>
</evidence>
<evidence type="ECO:0000313" key="2">
    <source>
        <dbReference type="Proteomes" id="UP001210380"/>
    </source>
</evidence>
<organism evidence="1 2">
    <name type="scientific">Saccharopolyspora oryzae</name>
    <dbReference type="NCBI Taxonomy" id="2997343"/>
    <lineage>
        <taxon>Bacteria</taxon>
        <taxon>Bacillati</taxon>
        <taxon>Actinomycetota</taxon>
        <taxon>Actinomycetes</taxon>
        <taxon>Pseudonocardiales</taxon>
        <taxon>Pseudonocardiaceae</taxon>
        <taxon>Saccharopolyspora</taxon>
    </lineage>
</organism>
<dbReference type="PANTHER" id="PTHR42941">
    <property type="entry name" value="SLL1037 PROTEIN"/>
    <property type="match status" value="1"/>
</dbReference>
<protein>
    <submittedName>
        <fullName evidence="1">TAXI family TRAP transporter solute-binding subunit</fullName>
    </submittedName>
</protein>
<dbReference type="InterPro" id="IPR011852">
    <property type="entry name" value="TRAP_TAXI"/>
</dbReference>
<dbReference type="SUPFAM" id="SSF53850">
    <property type="entry name" value="Periplasmic binding protein-like II"/>
    <property type="match status" value="1"/>
</dbReference>
<name>A0ABT4UYU8_9PSEU</name>
<dbReference type="PROSITE" id="PS51257">
    <property type="entry name" value="PROKAR_LIPOPROTEIN"/>
    <property type="match status" value="1"/>
</dbReference>
<accession>A0ABT4UYU8</accession>
<keyword evidence="2" id="KW-1185">Reference proteome</keyword>
<reference evidence="1 2" key="1">
    <citation type="submission" date="2022-11" db="EMBL/GenBank/DDBJ databases">
        <title>Draft genome sequence of Saccharopolyspora sp. WRP15-2 isolated from rhizosphere soils of wild rice in Thailand.</title>
        <authorList>
            <person name="Duangmal K."/>
            <person name="Kammanee S."/>
            <person name="Muangham S."/>
        </authorList>
    </citation>
    <scope>NUCLEOTIDE SEQUENCE [LARGE SCALE GENOMIC DNA]</scope>
    <source>
        <strain evidence="1 2">WRP15-2</strain>
    </source>
</reference>
<sequence>MLMRRRDFLAMAGVGLLTACTSGTPARTIRIAAGEPGGFYTSFARLLAAEVSAATPGNRMEVLNTQGSVGNVELLRDGGTDLGMVLAGTAAAVQAGELGPPVELRALGRVYENYAQLVVRADSPVRALDELSGRTVSIGAPKSGTALFGRRLLAARPGVRTTALPLDEAIAALENGSIDALLWSGGIPTPALRALDDRIGIRLLPLEPEMAGCGPSCDQLQVPPGAYLRAAGVPTVGVANILACTPELPDDVAEAVVRVLVLRAPFLVPQPTVGTQFLDVGNLIGTGKVPLHPGAQRAYRDLHG</sequence>
<dbReference type="PANTHER" id="PTHR42941:SF1">
    <property type="entry name" value="SLL1037 PROTEIN"/>
    <property type="match status" value="1"/>
</dbReference>
<dbReference type="InterPro" id="IPR006311">
    <property type="entry name" value="TAT_signal"/>
</dbReference>
<dbReference type="Pfam" id="PF16868">
    <property type="entry name" value="NMT1_3"/>
    <property type="match status" value="1"/>
</dbReference>
<comment type="caution">
    <text evidence="1">The sequence shown here is derived from an EMBL/GenBank/DDBJ whole genome shotgun (WGS) entry which is preliminary data.</text>
</comment>
<proteinExistence type="predicted"/>